<feature type="domain" description="Sushi" evidence="4">
    <location>
        <begin position="98"/>
        <end position="157"/>
    </location>
</feature>
<feature type="chain" id="PRO_5023916320" evidence="3">
    <location>
        <begin position="21"/>
        <end position="165"/>
    </location>
</feature>
<dbReference type="InterPro" id="IPR000436">
    <property type="entry name" value="Sushi_SCR_CCP_dom"/>
</dbReference>
<evidence type="ECO:0000313" key="5">
    <source>
        <dbReference type="EMBL" id="CRZ24153.1"/>
    </source>
</evidence>
<dbReference type="AlphaFoldDB" id="A0A0K0K0F8"/>
<evidence type="ECO:0000256" key="2">
    <source>
        <dbReference type="PROSITE-ProRule" id="PRU00302"/>
    </source>
</evidence>
<keyword evidence="1 2" id="KW-1015">Disulfide bond</keyword>
<dbReference type="CTD" id="6098976"/>
<evidence type="ECO:0000313" key="9">
    <source>
        <dbReference type="WormBase" id="Bm9776"/>
    </source>
</evidence>
<evidence type="ECO:0000313" key="7">
    <source>
        <dbReference type="Proteomes" id="UP000006672"/>
    </source>
</evidence>
<protein>
    <submittedName>
        <fullName evidence="5">Bm9776</fullName>
    </submittedName>
    <submittedName>
        <fullName evidence="8">Sushi domain-containing protein</fullName>
    </submittedName>
</protein>
<evidence type="ECO:0000259" key="4">
    <source>
        <dbReference type="PROSITE" id="PS50923"/>
    </source>
</evidence>
<sequence>MVLKLAILVTVVLYTCSLRALTVNEFQLVTCQQLKAIKNGYIGYELKDGAMRGVGSIAYLACHAYHDLHGNNVTKCGIDGTWRPKLGVCQLKPEYDENFCKPYESDGQPLLKYKPSPKINLGTIITVVCRPGQRLFGNAKSKCTGGIWKPTLGKCVDKDKITTIE</sequence>
<reference evidence="5" key="2">
    <citation type="submission" date="2012-12" db="EMBL/GenBank/DDBJ databases">
        <authorList>
            <person name="Gao Y.W."/>
            <person name="Fan S.T."/>
            <person name="Sun H.T."/>
            <person name="Wang Z."/>
            <person name="Gao X.L."/>
            <person name="Li Y.G."/>
            <person name="Wang T.C."/>
            <person name="Zhang K."/>
            <person name="Xu W.W."/>
            <person name="Yu Z.J."/>
            <person name="Xia X.Z."/>
        </authorList>
    </citation>
    <scope>NUCLEOTIDE SEQUENCE</scope>
    <source>
        <strain evidence="5">FR3</strain>
    </source>
</reference>
<dbReference type="InterPro" id="IPR035976">
    <property type="entry name" value="Sushi/SCR/CCP_sf"/>
</dbReference>
<feature type="domain" description="Sushi" evidence="4">
    <location>
        <begin position="29"/>
        <end position="91"/>
    </location>
</feature>
<accession>A0A0K0K0F8</accession>
<dbReference type="OMA" id="LACHAYH"/>
<reference evidence="8" key="4">
    <citation type="submission" date="2019-12" db="UniProtKB">
        <authorList>
            <consortium name="WormBaseParasite"/>
        </authorList>
    </citation>
    <scope>IDENTIFICATION</scope>
</reference>
<dbReference type="Gene3D" id="2.10.70.10">
    <property type="entry name" value="Complement Module, domain 1"/>
    <property type="match status" value="2"/>
</dbReference>
<feature type="signal peptide" evidence="3">
    <location>
        <begin position="1"/>
        <end position="20"/>
    </location>
</feature>
<dbReference type="SUPFAM" id="SSF57535">
    <property type="entry name" value="Complement control module/SCR domain"/>
    <property type="match status" value="2"/>
</dbReference>
<dbReference type="KEGG" id="bmy:BM_BM9776"/>
<dbReference type="WBParaSite" id="Bm9776.1">
    <property type="protein sequence ID" value="Bm9776.1"/>
    <property type="gene ID" value="WBGene00230037"/>
</dbReference>
<dbReference type="GeneID" id="6098976"/>
<evidence type="ECO:0000313" key="6">
    <source>
        <dbReference type="EMBL" id="VIO88109.1"/>
    </source>
</evidence>
<proteinExistence type="predicted"/>
<name>A0A0K0K0F8_BRUMA</name>
<feature type="disulfide bond" evidence="2">
    <location>
        <begin position="100"/>
        <end position="143"/>
    </location>
</feature>
<evidence type="ECO:0000313" key="8">
    <source>
        <dbReference type="WBParaSite" id="Bm9776.1"/>
    </source>
</evidence>
<feature type="disulfide bond" evidence="2">
    <location>
        <begin position="62"/>
        <end position="89"/>
    </location>
</feature>
<dbReference type="CDD" id="cd00033">
    <property type="entry name" value="CCP"/>
    <property type="match status" value="2"/>
</dbReference>
<dbReference type="EMBL" id="LN856943">
    <property type="protein sequence ID" value="CRZ24153.1"/>
    <property type="molecule type" value="Genomic_DNA"/>
</dbReference>
<keyword evidence="2" id="KW-0768">Sushi</keyword>
<comment type="caution">
    <text evidence="2">Lacks conserved residue(s) required for the propagation of feature annotation.</text>
</comment>
<dbReference type="EMBL" id="CAAKNF010000196">
    <property type="protein sequence ID" value="VIO88109.1"/>
    <property type="molecule type" value="Genomic_DNA"/>
</dbReference>
<reference evidence="5 7" key="1">
    <citation type="journal article" date="2007" name="Science">
        <title>Draft genome of the filarial nematode parasite Brugia malayi.</title>
        <authorList>
            <person name="Ghedin E."/>
            <person name="Wang S."/>
            <person name="Spiro D."/>
            <person name="Caler E."/>
            <person name="Zhao Q."/>
            <person name="Crabtree J."/>
            <person name="Allen J.E."/>
            <person name="Delcher A.L."/>
            <person name="Guiliano D.B."/>
            <person name="Miranda-Saavedra D."/>
            <person name="Angiuoli S.V."/>
            <person name="Creasy T."/>
            <person name="Amedeo P."/>
            <person name="Haas B."/>
            <person name="El-Sayed N.M."/>
            <person name="Wortman J.R."/>
            <person name="Feldblyum T."/>
            <person name="Tallon L."/>
            <person name="Schatz M."/>
            <person name="Shumway M."/>
            <person name="Koo H."/>
            <person name="Salzberg S.L."/>
            <person name="Schobel S."/>
            <person name="Pertea M."/>
            <person name="Pop M."/>
            <person name="White O."/>
            <person name="Barton G.J."/>
            <person name="Carlow C.K."/>
            <person name="Crawford M.J."/>
            <person name="Daub J."/>
            <person name="Dimmic M.W."/>
            <person name="Estes C.F."/>
            <person name="Foster J.M."/>
            <person name="Ganatra M."/>
            <person name="Gregory W.F."/>
            <person name="Johnson N.M."/>
            <person name="Jin J."/>
            <person name="Komuniecki R."/>
            <person name="Korf I."/>
            <person name="Kumar S."/>
            <person name="Laney S."/>
            <person name="Li B.W."/>
            <person name="Li W."/>
            <person name="Lindblom T.H."/>
            <person name="Lustigman S."/>
            <person name="Ma D."/>
            <person name="Maina C.V."/>
            <person name="Martin D.M."/>
            <person name="McCarter J.P."/>
            <person name="McReynolds L."/>
            <person name="Mitreva M."/>
            <person name="Nutman T.B."/>
            <person name="Parkinson J."/>
            <person name="Peregrin-Alvarez J.M."/>
            <person name="Poole C."/>
            <person name="Ren Q."/>
            <person name="Saunders L."/>
            <person name="Sluder A.E."/>
            <person name="Smith K."/>
            <person name="Stanke M."/>
            <person name="Unnasch T.R."/>
            <person name="Ware J."/>
            <person name="Wei A.D."/>
            <person name="Weil G."/>
            <person name="Williams D.J."/>
            <person name="Zhang Y."/>
            <person name="Williams S.A."/>
            <person name="Fraser-Liggett C."/>
            <person name="Slatko B."/>
            <person name="Blaxter M.L."/>
            <person name="Scott A.L."/>
        </authorList>
    </citation>
    <scope>NUCLEOTIDE SEQUENCE</scope>
    <source>
        <strain evidence="5 7">FR3</strain>
    </source>
</reference>
<dbReference type="PROSITE" id="PS50923">
    <property type="entry name" value="SUSHI"/>
    <property type="match status" value="2"/>
</dbReference>
<accession>A0A4E9EW20</accession>
<dbReference type="RefSeq" id="XP_001895526.2">
    <property type="nucleotide sequence ID" value="XM_001895491.2"/>
</dbReference>
<dbReference type="Proteomes" id="UP000006672">
    <property type="component" value="Unassembled WGS sequence"/>
</dbReference>
<keyword evidence="3" id="KW-0732">Signal</keyword>
<organism evidence="7 8">
    <name type="scientific">Brugia malayi</name>
    <name type="common">Filarial nematode worm</name>
    <dbReference type="NCBI Taxonomy" id="6279"/>
    <lineage>
        <taxon>Eukaryota</taxon>
        <taxon>Metazoa</taxon>
        <taxon>Ecdysozoa</taxon>
        <taxon>Nematoda</taxon>
        <taxon>Chromadorea</taxon>
        <taxon>Rhabditida</taxon>
        <taxon>Spirurina</taxon>
        <taxon>Spiruromorpha</taxon>
        <taxon>Filarioidea</taxon>
        <taxon>Onchocercidae</taxon>
        <taxon>Brugia</taxon>
    </lineage>
</organism>
<evidence type="ECO:0000256" key="1">
    <source>
        <dbReference type="ARBA" id="ARBA00023157"/>
    </source>
</evidence>
<dbReference type="WormBase" id="Bm9776">
    <property type="protein sequence ID" value="BM33945"/>
    <property type="gene ID" value="WBGene00230037"/>
</dbReference>
<dbReference type="SMART" id="SM00032">
    <property type="entry name" value="CCP"/>
    <property type="match status" value="2"/>
</dbReference>
<dbReference type="OrthoDB" id="5795474at2759"/>
<dbReference type="Pfam" id="PF00084">
    <property type="entry name" value="Sushi"/>
    <property type="match status" value="2"/>
</dbReference>
<keyword evidence="7" id="KW-1185">Reference proteome</keyword>
<reference evidence="6" key="3">
    <citation type="submission" date="2019-04" db="EMBL/GenBank/DDBJ databases">
        <authorList>
            <person name="Howe K."/>
            <person name="Paulini M."/>
            <person name="Williams G."/>
        </authorList>
    </citation>
    <scope>NUCLEOTIDE SEQUENCE [LARGE SCALE GENOMIC DNA]</scope>
    <source>
        <strain evidence="6">FR3</strain>
    </source>
</reference>
<evidence type="ECO:0000256" key="3">
    <source>
        <dbReference type="SAM" id="SignalP"/>
    </source>
</evidence>
<gene>
    <name evidence="5 8 9" type="ORF">Bm9776</name>
    <name evidence="6" type="ORF">BM_BM9776</name>
    <name evidence="5" type="ORF">BM_Bm9776</name>
</gene>